<dbReference type="InterPro" id="IPR029063">
    <property type="entry name" value="SAM-dependent_MTases_sf"/>
</dbReference>
<dbReference type="RefSeq" id="WP_090085229.1">
    <property type="nucleotide sequence ID" value="NZ_FOMR01000007.1"/>
</dbReference>
<dbReference type="Gene3D" id="3.40.50.150">
    <property type="entry name" value="Vaccinia Virus protein VP39"/>
    <property type="match status" value="1"/>
</dbReference>
<reference evidence="3" key="1">
    <citation type="submission" date="2016-10" db="EMBL/GenBank/DDBJ databases">
        <authorList>
            <person name="Varghese N."/>
            <person name="Submissions S."/>
        </authorList>
    </citation>
    <scope>NUCLEOTIDE SEQUENCE [LARGE SCALE GENOMIC DNA]</scope>
    <source>
        <strain evidence="3">DSM 22530</strain>
    </source>
</reference>
<evidence type="ECO:0000313" key="2">
    <source>
        <dbReference type="EMBL" id="SFE01722.1"/>
    </source>
</evidence>
<dbReference type="InterPro" id="IPR025714">
    <property type="entry name" value="Methyltranfer_dom"/>
</dbReference>
<dbReference type="GO" id="GO:0008168">
    <property type="term" value="F:methyltransferase activity"/>
    <property type="evidence" value="ECO:0007669"/>
    <property type="project" value="UniProtKB-KW"/>
</dbReference>
<dbReference type="SUPFAM" id="SSF53335">
    <property type="entry name" value="S-adenosyl-L-methionine-dependent methyltransferases"/>
    <property type="match status" value="1"/>
</dbReference>
<dbReference type="STRING" id="640948.SAMN05216238_10782"/>
<organism evidence="2 3">
    <name type="scientific">Lentibacillus persicus</name>
    <dbReference type="NCBI Taxonomy" id="640948"/>
    <lineage>
        <taxon>Bacteria</taxon>
        <taxon>Bacillati</taxon>
        <taxon>Bacillota</taxon>
        <taxon>Bacilli</taxon>
        <taxon>Bacillales</taxon>
        <taxon>Bacillaceae</taxon>
        <taxon>Lentibacillus</taxon>
    </lineage>
</organism>
<dbReference type="Pfam" id="PF13679">
    <property type="entry name" value="Methyltransf_32"/>
    <property type="match status" value="1"/>
</dbReference>
<protein>
    <submittedName>
        <fullName evidence="2">Methyltransferase domain-containing protein</fullName>
    </submittedName>
</protein>
<dbReference type="Proteomes" id="UP000199474">
    <property type="component" value="Unassembled WGS sequence"/>
</dbReference>
<accession>A0A1I1X311</accession>
<gene>
    <name evidence="2" type="ORF">SAMN05216238_10782</name>
</gene>
<dbReference type="AlphaFoldDB" id="A0A1I1X311"/>
<dbReference type="OrthoDB" id="9780095at2"/>
<keyword evidence="3" id="KW-1185">Reference proteome</keyword>
<name>A0A1I1X311_9BACI</name>
<keyword evidence="2" id="KW-0808">Transferase</keyword>
<evidence type="ECO:0000313" key="3">
    <source>
        <dbReference type="Proteomes" id="UP000199474"/>
    </source>
</evidence>
<dbReference type="GO" id="GO:0032259">
    <property type="term" value="P:methylation"/>
    <property type="evidence" value="ECO:0007669"/>
    <property type="project" value="UniProtKB-KW"/>
</dbReference>
<sequence>MKEYFYDKLLNIHTRGSQTLSAGSRHHHPYQPTPYSALEKLFEVYQIKNSDCIVDFGSGKGRLGFYIYYFFNATVTGVEMNTTLHKKALRNRMRYLSQTMEGTDKVHFHCCYAEEYRVTPFDNRFYFFNPFSVDVFQKVIQNIECSVKQHKRDIDLILYYGSDEYVDFLRKDTAFDLIHDINLSKLFNGDDYDRFLVYRLEA</sequence>
<evidence type="ECO:0000259" key="1">
    <source>
        <dbReference type="Pfam" id="PF13679"/>
    </source>
</evidence>
<keyword evidence="2" id="KW-0489">Methyltransferase</keyword>
<proteinExistence type="predicted"/>
<feature type="domain" description="Methyltransferase" evidence="1">
    <location>
        <begin position="43"/>
        <end position="101"/>
    </location>
</feature>
<dbReference type="EMBL" id="FOMR01000007">
    <property type="protein sequence ID" value="SFE01722.1"/>
    <property type="molecule type" value="Genomic_DNA"/>
</dbReference>